<evidence type="ECO:0000313" key="1">
    <source>
        <dbReference type="EMBL" id="EAR14746.1"/>
    </source>
</evidence>
<name>A4CM54_ROBBH</name>
<dbReference type="InterPro" id="IPR038695">
    <property type="entry name" value="Saro_0823-like_sf"/>
</dbReference>
<dbReference type="HOGENOM" id="CLU_097039_1_2_10"/>
<dbReference type="OrthoDB" id="5526466at2"/>
<dbReference type="KEGG" id="rbi:RB2501_10487"/>
<evidence type="ECO:0000313" key="2">
    <source>
        <dbReference type="Proteomes" id="UP000009049"/>
    </source>
</evidence>
<dbReference type="RefSeq" id="WP_015754067.1">
    <property type="nucleotide sequence ID" value="NC_013222.1"/>
</dbReference>
<gene>
    <name evidence="1" type="ordered locus">RB2501_10487</name>
</gene>
<dbReference type="PANTHER" id="PTHR37953:SF1">
    <property type="entry name" value="UPF0127 PROTEIN MJ1496"/>
    <property type="match status" value="1"/>
</dbReference>
<reference evidence="1 2" key="1">
    <citation type="journal article" date="2009" name="J. Bacteriol.">
        <title>Complete genome sequence of Robiginitalea biformata HTCC2501.</title>
        <authorList>
            <person name="Oh H.M."/>
            <person name="Giovannoni S.J."/>
            <person name="Lee K."/>
            <person name="Ferriera S."/>
            <person name="Johnson J."/>
            <person name="Cho J.C."/>
        </authorList>
    </citation>
    <scope>NUCLEOTIDE SEQUENCE [LARGE SCALE GENOMIC DNA]</scope>
    <source>
        <strain evidence="2">ATCC BAA-864 / HTCC2501 / KCTC 12146</strain>
    </source>
</reference>
<dbReference type="Gene3D" id="2.60.120.1140">
    <property type="entry name" value="Protein of unknown function DUF192"/>
    <property type="match status" value="1"/>
</dbReference>
<dbReference type="AlphaFoldDB" id="A4CM54"/>
<evidence type="ECO:0008006" key="3">
    <source>
        <dbReference type="Google" id="ProtNLM"/>
    </source>
</evidence>
<organism evidence="1 2">
    <name type="scientific">Robiginitalea biformata (strain ATCC BAA-864 / DSM 15991 / KCTC 12146 / HTCC2501)</name>
    <dbReference type="NCBI Taxonomy" id="313596"/>
    <lineage>
        <taxon>Bacteria</taxon>
        <taxon>Pseudomonadati</taxon>
        <taxon>Bacteroidota</taxon>
        <taxon>Flavobacteriia</taxon>
        <taxon>Flavobacteriales</taxon>
        <taxon>Flavobacteriaceae</taxon>
        <taxon>Robiginitalea</taxon>
    </lineage>
</organism>
<dbReference type="Pfam" id="PF02643">
    <property type="entry name" value="DUF192"/>
    <property type="match status" value="1"/>
</dbReference>
<keyword evidence="2" id="KW-1185">Reference proteome</keyword>
<protein>
    <recommendedName>
        <fullName evidence="3">DUF192 domain-containing protein</fullName>
    </recommendedName>
</protein>
<dbReference type="Proteomes" id="UP000009049">
    <property type="component" value="Chromosome"/>
</dbReference>
<accession>A4CM54</accession>
<dbReference type="eggNOG" id="COG1430">
    <property type="taxonomic scope" value="Bacteria"/>
</dbReference>
<sequence>MPDHQATAIRRIFSRLTAALCLAAFCCLSGCRDAEKPALKTEEVRFTKEGVLEILSAESDSVLAVLEIEIADTEYETQTGLMYRKEMKDNRGMLFLFDAEEQHAFYMKNTLIPLDIIFIGSNREIATIRRNAQPLDEGSIPSGVPVQYVLEVNAGLSEQWGLEPGDRIRWERTD</sequence>
<dbReference type="InterPro" id="IPR003795">
    <property type="entry name" value="DUF192"/>
</dbReference>
<dbReference type="EMBL" id="CP001712">
    <property type="protein sequence ID" value="EAR14746.1"/>
    <property type="molecule type" value="Genomic_DNA"/>
</dbReference>
<proteinExistence type="predicted"/>
<dbReference type="STRING" id="313596.RB2501_10487"/>
<dbReference type="PANTHER" id="PTHR37953">
    <property type="entry name" value="UPF0127 PROTEIN MJ1496"/>
    <property type="match status" value="1"/>
</dbReference>